<reference evidence="2 3" key="1">
    <citation type="journal article" date="2020" name="IScience">
        <title>Genome Sequencing of the Endangered Kingdonia uniflora (Circaeasteraceae, Ranunculales) Reveals Potential Mechanisms of Evolutionary Specialization.</title>
        <authorList>
            <person name="Sun Y."/>
            <person name="Deng T."/>
            <person name="Zhang A."/>
            <person name="Moore M.J."/>
            <person name="Landis J.B."/>
            <person name="Lin N."/>
            <person name="Zhang H."/>
            <person name="Zhang X."/>
            <person name="Huang J."/>
            <person name="Zhang X."/>
            <person name="Sun H."/>
            <person name="Wang H."/>
        </authorList>
    </citation>
    <scope>NUCLEOTIDE SEQUENCE [LARGE SCALE GENOMIC DNA]</scope>
    <source>
        <strain evidence="2">TB1705</strain>
        <tissue evidence="2">Leaf</tissue>
    </source>
</reference>
<protein>
    <submittedName>
        <fullName evidence="2">Uncharacterized protein</fullName>
    </submittedName>
</protein>
<feature type="region of interest" description="Disordered" evidence="1">
    <location>
        <begin position="148"/>
        <end position="175"/>
    </location>
</feature>
<comment type="caution">
    <text evidence="2">The sequence shown here is derived from an EMBL/GenBank/DDBJ whole genome shotgun (WGS) entry which is preliminary data.</text>
</comment>
<gene>
    <name evidence="2" type="ORF">GIB67_005826</name>
</gene>
<evidence type="ECO:0000313" key="3">
    <source>
        <dbReference type="Proteomes" id="UP000541444"/>
    </source>
</evidence>
<evidence type="ECO:0000313" key="2">
    <source>
        <dbReference type="EMBL" id="KAF6146178.1"/>
    </source>
</evidence>
<feature type="compositionally biased region" description="Polar residues" evidence="1">
    <location>
        <begin position="165"/>
        <end position="175"/>
    </location>
</feature>
<dbReference type="AlphaFoldDB" id="A0A7J7LUE5"/>
<sequence>MDEDVQWMEVVAYKLENQKLGVVLVEDMVSGIQVPQDKCSSGPTRLINWDELTIPTEWTLSKVVVPRPSFNNQVSQITQTPDGDVDITFASTRIKLSHGMSMSCRMVREENILYQVYCPSSRPSRNSTSEPILKGIWVSDQQIPHGVYTDPSTNTRIKIERERPISSTSKASSYV</sequence>
<dbReference type="Proteomes" id="UP000541444">
    <property type="component" value="Unassembled WGS sequence"/>
</dbReference>
<accession>A0A7J7LUE5</accession>
<proteinExistence type="predicted"/>
<dbReference type="EMBL" id="JACGCM010002004">
    <property type="protein sequence ID" value="KAF6146178.1"/>
    <property type="molecule type" value="Genomic_DNA"/>
</dbReference>
<keyword evidence="3" id="KW-1185">Reference proteome</keyword>
<organism evidence="2 3">
    <name type="scientific">Kingdonia uniflora</name>
    <dbReference type="NCBI Taxonomy" id="39325"/>
    <lineage>
        <taxon>Eukaryota</taxon>
        <taxon>Viridiplantae</taxon>
        <taxon>Streptophyta</taxon>
        <taxon>Embryophyta</taxon>
        <taxon>Tracheophyta</taxon>
        <taxon>Spermatophyta</taxon>
        <taxon>Magnoliopsida</taxon>
        <taxon>Ranunculales</taxon>
        <taxon>Circaeasteraceae</taxon>
        <taxon>Kingdonia</taxon>
    </lineage>
</organism>
<evidence type="ECO:0000256" key="1">
    <source>
        <dbReference type="SAM" id="MobiDB-lite"/>
    </source>
</evidence>
<name>A0A7J7LUE5_9MAGN</name>